<dbReference type="SUPFAM" id="SSF111331">
    <property type="entry name" value="NAD kinase/diacylglycerol kinase-like"/>
    <property type="match status" value="1"/>
</dbReference>
<evidence type="ECO:0000313" key="3">
    <source>
        <dbReference type="Proteomes" id="UP001254608"/>
    </source>
</evidence>
<dbReference type="Gene3D" id="3.40.50.10330">
    <property type="entry name" value="Probable inorganic polyphosphate/atp-NAD kinase, domain 1"/>
    <property type="match status" value="1"/>
</dbReference>
<protein>
    <submittedName>
        <fullName evidence="2">Diacylglycerol kinase family protein</fullName>
    </submittedName>
</protein>
<sequence length="339" mass="36469">MSACASGLTTAPVSQADTAPPPCLIINPLSFRVSRKGLAARAAALARALGAEVIEADHPRSVDIALRSILSRRQRHVLVLSGDGTVHAIVDALARLPEGSWKPDLLVLPGGRTNLTAADLKPQGNTLAALERALRQAREPHCEMVVEERHTLCVEQAPAPPRYGFFVGAALVDDVVRECQLFRHRGSGRLRSGHLSSLWCVLRLGLSALFGRPRLPPRPRLTVDAGPAGCMSAPTSVFIATTLQHRTGWFNPYAARGEGVLRVTVVKAGAPGFWLGLWRILTGRFKPGMTIENGYLSGRCPQLRISGMRGYSLDGEGFDADPARPLSISPGPILRFLQP</sequence>
<dbReference type="GO" id="GO:0016301">
    <property type="term" value="F:kinase activity"/>
    <property type="evidence" value="ECO:0007669"/>
    <property type="project" value="UniProtKB-KW"/>
</dbReference>
<keyword evidence="2" id="KW-0808">Transferase</keyword>
<reference evidence="2 3" key="1">
    <citation type="submission" date="2023-09" db="EMBL/GenBank/DDBJ databases">
        <authorList>
            <person name="Rey-Velasco X."/>
        </authorList>
    </citation>
    <scope>NUCLEOTIDE SEQUENCE [LARGE SCALE GENOMIC DNA]</scope>
    <source>
        <strain evidence="2 3">W345</strain>
    </source>
</reference>
<comment type="caution">
    <text evidence="2">The sequence shown here is derived from an EMBL/GenBank/DDBJ whole genome shotgun (WGS) entry which is preliminary data.</text>
</comment>
<name>A0ABU2WLJ5_9GAMM</name>
<keyword evidence="2" id="KW-0418">Kinase</keyword>
<evidence type="ECO:0000313" key="2">
    <source>
        <dbReference type="EMBL" id="MDT0498757.1"/>
    </source>
</evidence>
<dbReference type="RefSeq" id="WP_311366169.1">
    <property type="nucleotide sequence ID" value="NZ_JAVRIC010000026.1"/>
</dbReference>
<accession>A0ABU2WLJ5</accession>
<evidence type="ECO:0000259" key="1">
    <source>
        <dbReference type="Pfam" id="PF00781"/>
    </source>
</evidence>
<dbReference type="InterPro" id="IPR017438">
    <property type="entry name" value="ATP-NAD_kinase_N"/>
</dbReference>
<dbReference type="EMBL" id="JAVRIC010000026">
    <property type="protein sequence ID" value="MDT0498757.1"/>
    <property type="molecule type" value="Genomic_DNA"/>
</dbReference>
<dbReference type="Proteomes" id="UP001254608">
    <property type="component" value="Unassembled WGS sequence"/>
</dbReference>
<gene>
    <name evidence="2" type="ORF">RM530_15515</name>
</gene>
<dbReference type="InterPro" id="IPR001206">
    <property type="entry name" value="Diacylglycerol_kinase_cat_dom"/>
</dbReference>
<proteinExistence type="predicted"/>
<dbReference type="InterPro" id="IPR016064">
    <property type="entry name" value="NAD/diacylglycerol_kinase_sf"/>
</dbReference>
<dbReference type="Pfam" id="PF00781">
    <property type="entry name" value="DAGK_cat"/>
    <property type="match status" value="1"/>
</dbReference>
<organism evidence="2 3">
    <name type="scientific">Banduia mediterranea</name>
    <dbReference type="NCBI Taxonomy" id="3075609"/>
    <lineage>
        <taxon>Bacteria</taxon>
        <taxon>Pseudomonadati</taxon>
        <taxon>Pseudomonadota</taxon>
        <taxon>Gammaproteobacteria</taxon>
        <taxon>Nevskiales</taxon>
        <taxon>Algiphilaceae</taxon>
        <taxon>Banduia</taxon>
    </lineage>
</organism>
<keyword evidence="3" id="KW-1185">Reference proteome</keyword>
<feature type="domain" description="DAGKc" evidence="1">
    <location>
        <begin position="23"/>
        <end position="138"/>
    </location>
</feature>